<dbReference type="Proteomes" id="UP000317318">
    <property type="component" value="Chromosome"/>
</dbReference>
<evidence type="ECO:0000313" key="3">
    <source>
        <dbReference type="Proteomes" id="UP000317318"/>
    </source>
</evidence>
<gene>
    <name evidence="2" type="ORF">Pan189_25970</name>
</gene>
<sequence precursor="true">MRSITIAAFGILGLVNSVAVAGEDFSNTDLVELQDRLDDLNRFNDNVLLKDKKVDEIVERLSEQAAGKTIHIRLRVERVVKGYVYAEALTEVASKCLPAVLMLPTESYERHKSSICRQPGNPLMAASAQVSGNTRAYLREIPERWSSTNYYRLEPSLRAGRLFNFRIRSAVGPELAETLRRGDIVLAKAKIQSVCRARLDPQVKPGEVDPDFETKLWARADTIMFICVDPKVSLAERTDTK</sequence>
<dbReference type="AlphaFoldDB" id="A0A517R2U5"/>
<accession>A0A517R2U5</accession>
<organism evidence="2 3">
    <name type="scientific">Stratiformator vulcanicus</name>
    <dbReference type="NCBI Taxonomy" id="2527980"/>
    <lineage>
        <taxon>Bacteria</taxon>
        <taxon>Pseudomonadati</taxon>
        <taxon>Planctomycetota</taxon>
        <taxon>Planctomycetia</taxon>
        <taxon>Planctomycetales</taxon>
        <taxon>Planctomycetaceae</taxon>
        <taxon>Stratiformator</taxon>
    </lineage>
</organism>
<dbReference type="KEGG" id="svp:Pan189_25970"/>
<evidence type="ECO:0000313" key="2">
    <source>
        <dbReference type="EMBL" id="QDT38207.1"/>
    </source>
</evidence>
<dbReference type="RefSeq" id="WP_145364268.1">
    <property type="nucleotide sequence ID" value="NZ_CP036268.1"/>
</dbReference>
<protein>
    <recommendedName>
        <fullName evidence="4">Flagellar basal body P-ring biosynthesis protein FlgA</fullName>
    </recommendedName>
</protein>
<reference evidence="2 3" key="1">
    <citation type="submission" date="2019-02" db="EMBL/GenBank/DDBJ databases">
        <title>Deep-cultivation of Planctomycetes and their phenomic and genomic characterization uncovers novel biology.</title>
        <authorList>
            <person name="Wiegand S."/>
            <person name="Jogler M."/>
            <person name="Boedeker C."/>
            <person name="Pinto D."/>
            <person name="Vollmers J."/>
            <person name="Rivas-Marin E."/>
            <person name="Kohn T."/>
            <person name="Peeters S.H."/>
            <person name="Heuer A."/>
            <person name="Rast P."/>
            <person name="Oberbeckmann S."/>
            <person name="Bunk B."/>
            <person name="Jeske O."/>
            <person name="Meyerdierks A."/>
            <person name="Storesund J.E."/>
            <person name="Kallscheuer N."/>
            <person name="Luecker S."/>
            <person name="Lage O.M."/>
            <person name="Pohl T."/>
            <person name="Merkel B.J."/>
            <person name="Hornburger P."/>
            <person name="Mueller R.-W."/>
            <person name="Bruemmer F."/>
            <person name="Labrenz M."/>
            <person name="Spormann A.M."/>
            <person name="Op den Camp H."/>
            <person name="Overmann J."/>
            <person name="Amann R."/>
            <person name="Jetten M.S.M."/>
            <person name="Mascher T."/>
            <person name="Medema M.H."/>
            <person name="Devos D.P."/>
            <person name="Kaster A.-K."/>
            <person name="Ovreas L."/>
            <person name="Rohde M."/>
            <person name="Galperin M.Y."/>
            <person name="Jogler C."/>
        </authorList>
    </citation>
    <scope>NUCLEOTIDE SEQUENCE [LARGE SCALE GENOMIC DNA]</scope>
    <source>
        <strain evidence="2 3">Pan189</strain>
    </source>
</reference>
<dbReference type="EMBL" id="CP036268">
    <property type="protein sequence ID" value="QDT38207.1"/>
    <property type="molecule type" value="Genomic_DNA"/>
</dbReference>
<feature type="signal peptide" evidence="1">
    <location>
        <begin position="1"/>
        <end position="21"/>
    </location>
</feature>
<feature type="chain" id="PRO_5021781452" description="Flagellar basal body P-ring biosynthesis protein FlgA" evidence="1">
    <location>
        <begin position="22"/>
        <end position="241"/>
    </location>
</feature>
<name>A0A517R2U5_9PLAN</name>
<keyword evidence="1" id="KW-0732">Signal</keyword>
<evidence type="ECO:0008006" key="4">
    <source>
        <dbReference type="Google" id="ProtNLM"/>
    </source>
</evidence>
<evidence type="ECO:0000256" key="1">
    <source>
        <dbReference type="SAM" id="SignalP"/>
    </source>
</evidence>
<proteinExistence type="predicted"/>
<keyword evidence="3" id="KW-1185">Reference proteome</keyword>